<evidence type="ECO:0000313" key="1">
    <source>
        <dbReference type="EMBL" id="CAF4607954.1"/>
    </source>
</evidence>
<dbReference type="EMBL" id="CAJOBH010099950">
    <property type="protein sequence ID" value="CAF4607954.1"/>
    <property type="molecule type" value="Genomic_DNA"/>
</dbReference>
<organism evidence="2 4">
    <name type="scientific">Rotaria magnacalcarata</name>
    <dbReference type="NCBI Taxonomy" id="392030"/>
    <lineage>
        <taxon>Eukaryota</taxon>
        <taxon>Metazoa</taxon>
        <taxon>Spiralia</taxon>
        <taxon>Gnathifera</taxon>
        <taxon>Rotifera</taxon>
        <taxon>Eurotatoria</taxon>
        <taxon>Bdelloidea</taxon>
        <taxon>Philodinida</taxon>
        <taxon>Philodinidae</taxon>
        <taxon>Rotaria</taxon>
    </lineage>
</organism>
<dbReference type="EMBL" id="CAJOBJ010156297">
    <property type="protein sequence ID" value="CAF4828296.1"/>
    <property type="molecule type" value="Genomic_DNA"/>
</dbReference>
<dbReference type="AlphaFoldDB" id="A0A8S3AKG4"/>
<protein>
    <submittedName>
        <fullName evidence="2">Uncharacterized protein</fullName>
    </submittedName>
</protein>
<comment type="caution">
    <text evidence="2">The sequence shown here is derived from an EMBL/GenBank/DDBJ whole genome shotgun (WGS) entry which is preliminary data.</text>
</comment>
<evidence type="ECO:0000313" key="3">
    <source>
        <dbReference type="EMBL" id="CAF4828296.1"/>
    </source>
</evidence>
<evidence type="ECO:0000313" key="2">
    <source>
        <dbReference type="EMBL" id="CAF4732180.1"/>
    </source>
</evidence>
<accession>A0A8S3AKG4</accession>
<dbReference type="EMBL" id="CAJOBJ010133484">
    <property type="protein sequence ID" value="CAF4732180.1"/>
    <property type="molecule type" value="Genomic_DNA"/>
</dbReference>
<feature type="non-terminal residue" evidence="2">
    <location>
        <position position="1"/>
    </location>
</feature>
<sequence length="47" mass="5650">MHATPSNDPQIEACSKEILTLIQKQIELQKIELNYREREIKLREREL</sequence>
<dbReference type="Proteomes" id="UP000681720">
    <property type="component" value="Unassembled WGS sequence"/>
</dbReference>
<reference evidence="2" key="1">
    <citation type="submission" date="2021-02" db="EMBL/GenBank/DDBJ databases">
        <authorList>
            <person name="Nowell W R."/>
        </authorList>
    </citation>
    <scope>NUCLEOTIDE SEQUENCE</scope>
</reference>
<name>A0A8S3AKG4_9BILA</name>
<dbReference type="Proteomes" id="UP000681967">
    <property type="component" value="Unassembled WGS sequence"/>
</dbReference>
<evidence type="ECO:0000313" key="4">
    <source>
        <dbReference type="Proteomes" id="UP000681720"/>
    </source>
</evidence>
<gene>
    <name evidence="1" type="ORF">BYL167_LOCUS40423</name>
    <name evidence="2" type="ORF">GIL414_LOCUS44325</name>
    <name evidence="3" type="ORF">GIL414_LOCUS48336</name>
</gene>
<proteinExistence type="predicted"/>